<dbReference type="EMBL" id="CP016793">
    <property type="protein sequence ID" value="ANZ39205.1"/>
    <property type="molecule type" value="Genomic_DNA"/>
</dbReference>
<keyword evidence="3" id="KW-1185">Reference proteome</keyword>
<keyword evidence="1" id="KW-0472">Membrane</keyword>
<sequence length="198" mass="20987">MSDPFENASPQEPALEKPGVWKTLLAVLAVLVVVAGGVFLYVATRPEPDFPDATGVSAEGGRGDEPVVGDCMRIDGTAVKATVTKVDCAAGTHNQVVASLQRQGEDCGTASGQDKTKYSRYRWSGKLGVCLAPLFEDGKCYRITELYGAYMPEAPCTELTLKVRVFKDTVDPAVCGAGVPAGLAYPEIRTTYCMAASK</sequence>
<keyword evidence="1" id="KW-0812">Transmembrane</keyword>
<name>A0A1B2HND3_9PSEU</name>
<evidence type="ECO:0000313" key="3">
    <source>
        <dbReference type="Proteomes" id="UP000093053"/>
    </source>
</evidence>
<protein>
    <submittedName>
        <fullName evidence="2">Uncharacterized protein</fullName>
    </submittedName>
</protein>
<evidence type="ECO:0000256" key="1">
    <source>
        <dbReference type="SAM" id="Phobius"/>
    </source>
</evidence>
<gene>
    <name evidence="2" type="ORF">BBK82_27170</name>
</gene>
<reference evidence="2 3" key="1">
    <citation type="submission" date="2016-07" db="EMBL/GenBank/DDBJ databases">
        <title>Complete genome sequence of the Lentzea guizhouensis DHS C013.</title>
        <authorList>
            <person name="Cao C."/>
        </authorList>
    </citation>
    <scope>NUCLEOTIDE SEQUENCE [LARGE SCALE GENOMIC DNA]</scope>
    <source>
        <strain evidence="2 3">DHS C013</strain>
    </source>
</reference>
<evidence type="ECO:0000313" key="2">
    <source>
        <dbReference type="EMBL" id="ANZ39205.1"/>
    </source>
</evidence>
<organism evidence="2 3">
    <name type="scientific">Lentzea guizhouensis</name>
    <dbReference type="NCBI Taxonomy" id="1586287"/>
    <lineage>
        <taxon>Bacteria</taxon>
        <taxon>Bacillati</taxon>
        <taxon>Actinomycetota</taxon>
        <taxon>Actinomycetes</taxon>
        <taxon>Pseudonocardiales</taxon>
        <taxon>Pseudonocardiaceae</taxon>
        <taxon>Lentzea</taxon>
    </lineage>
</organism>
<dbReference type="Proteomes" id="UP000093053">
    <property type="component" value="Chromosome"/>
</dbReference>
<dbReference type="KEGG" id="led:BBK82_27170"/>
<accession>A0A1B2HND3</accession>
<keyword evidence="1" id="KW-1133">Transmembrane helix</keyword>
<dbReference type="OrthoDB" id="4749283at2"/>
<proteinExistence type="predicted"/>
<dbReference type="STRING" id="1586287.BBK82_27170"/>
<dbReference type="AlphaFoldDB" id="A0A1B2HND3"/>
<feature type="transmembrane region" description="Helical" evidence="1">
    <location>
        <begin position="20"/>
        <end position="42"/>
    </location>
</feature>
<dbReference type="RefSeq" id="WP_065917547.1">
    <property type="nucleotide sequence ID" value="NZ_CP016793.1"/>
</dbReference>